<evidence type="ECO:0000256" key="5">
    <source>
        <dbReference type="ARBA" id="ARBA00022737"/>
    </source>
</evidence>
<reference evidence="12" key="1">
    <citation type="submission" date="2022-07" db="EMBL/GenBank/DDBJ databases">
        <title>Phylogenomic reconstructions and comparative analyses of Kickxellomycotina fungi.</title>
        <authorList>
            <person name="Reynolds N.K."/>
            <person name="Stajich J.E."/>
            <person name="Barry K."/>
            <person name="Grigoriev I.V."/>
            <person name="Crous P."/>
            <person name="Smith M.E."/>
        </authorList>
    </citation>
    <scope>NUCLEOTIDE SEQUENCE</scope>
    <source>
        <strain evidence="12">RSA 1196</strain>
    </source>
</reference>
<dbReference type="PANTHER" id="PTHR45624">
    <property type="entry name" value="MITOCHONDRIAL BASIC AMINO ACIDS TRANSPORTER-RELATED"/>
    <property type="match status" value="1"/>
</dbReference>
<dbReference type="InterPro" id="IPR018108">
    <property type="entry name" value="MCP_transmembrane"/>
</dbReference>
<dbReference type="PANTHER" id="PTHR45624:SF26">
    <property type="entry name" value="CARRIER PROTEIN, PUTATIVE (AFU_ORTHOLOGUE AFUA_1G07710)-RELATED"/>
    <property type="match status" value="1"/>
</dbReference>
<dbReference type="EMBL" id="JANBPY010001440">
    <property type="protein sequence ID" value="KAJ1960027.1"/>
    <property type="molecule type" value="Genomic_DNA"/>
</dbReference>
<dbReference type="OrthoDB" id="3364892at2759"/>
<comment type="subcellular location">
    <subcellularLocation>
        <location evidence="1">Mitochondrion membrane</location>
        <topology evidence="1">Multi-pass membrane protein</topology>
    </subcellularLocation>
</comment>
<evidence type="ECO:0000256" key="4">
    <source>
        <dbReference type="ARBA" id="ARBA00022692"/>
    </source>
</evidence>
<protein>
    <recommendedName>
        <fullName evidence="14">Mitochondrial carrier protein</fullName>
    </recommendedName>
</protein>
<dbReference type="Gene3D" id="1.50.40.10">
    <property type="entry name" value="Mitochondrial carrier domain"/>
    <property type="match status" value="1"/>
</dbReference>
<dbReference type="Pfam" id="PF00153">
    <property type="entry name" value="Mito_carr"/>
    <property type="match status" value="2"/>
</dbReference>
<keyword evidence="7" id="KW-0496">Mitochondrion</keyword>
<evidence type="ECO:0000256" key="11">
    <source>
        <dbReference type="SAM" id="Phobius"/>
    </source>
</evidence>
<feature type="repeat" description="Solcar" evidence="9">
    <location>
        <begin position="153"/>
        <end position="240"/>
    </location>
</feature>
<evidence type="ECO:0000256" key="8">
    <source>
        <dbReference type="ARBA" id="ARBA00023136"/>
    </source>
</evidence>
<organism evidence="12 13">
    <name type="scientific">Dispira parvispora</name>
    <dbReference type="NCBI Taxonomy" id="1520584"/>
    <lineage>
        <taxon>Eukaryota</taxon>
        <taxon>Fungi</taxon>
        <taxon>Fungi incertae sedis</taxon>
        <taxon>Zoopagomycota</taxon>
        <taxon>Kickxellomycotina</taxon>
        <taxon>Dimargaritomycetes</taxon>
        <taxon>Dimargaritales</taxon>
        <taxon>Dimargaritaceae</taxon>
        <taxon>Dispira</taxon>
    </lineage>
</organism>
<feature type="transmembrane region" description="Helical" evidence="11">
    <location>
        <begin position="75"/>
        <end position="97"/>
    </location>
</feature>
<comment type="similarity">
    <text evidence="2 10">Belongs to the mitochondrial carrier (TC 2.A.29) family.</text>
</comment>
<dbReference type="PROSITE" id="PS50920">
    <property type="entry name" value="SOLCAR"/>
    <property type="match status" value="1"/>
</dbReference>
<comment type="caution">
    <text evidence="12">The sequence shown here is derived from an EMBL/GenBank/DDBJ whole genome shotgun (WGS) entry which is preliminary data.</text>
</comment>
<dbReference type="InterPro" id="IPR050567">
    <property type="entry name" value="Mitochondrial_Carrier"/>
</dbReference>
<dbReference type="AlphaFoldDB" id="A0A9W8E209"/>
<keyword evidence="4 9" id="KW-0812">Transmembrane</keyword>
<evidence type="ECO:0000256" key="6">
    <source>
        <dbReference type="ARBA" id="ARBA00022989"/>
    </source>
</evidence>
<evidence type="ECO:0000256" key="2">
    <source>
        <dbReference type="ARBA" id="ARBA00006375"/>
    </source>
</evidence>
<keyword evidence="6 11" id="KW-1133">Transmembrane helix</keyword>
<dbReference type="Proteomes" id="UP001150925">
    <property type="component" value="Unassembled WGS sequence"/>
</dbReference>
<gene>
    <name evidence="12" type="ORF">IWQ62_004385</name>
</gene>
<name>A0A9W8E209_9FUNG</name>
<evidence type="ECO:0000256" key="10">
    <source>
        <dbReference type="RuleBase" id="RU000488"/>
    </source>
</evidence>
<evidence type="ECO:0000256" key="3">
    <source>
        <dbReference type="ARBA" id="ARBA00022448"/>
    </source>
</evidence>
<accession>A0A9W8E209</accession>
<proteinExistence type="inferred from homology"/>
<dbReference type="GO" id="GO:0031966">
    <property type="term" value="C:mitochondrial membrane"/>
    <property type="evidence" value="ECO:0007669"/>
    <property type="project" value="UniProtKB-SubCell"/>
</dbReference>
<evidence type="ECO:0000256" key="1">
    <source>
        <dbReference type="ARBA" id="ARBA00004225"/>
    </source>
</evidence>
<keyword evidence="13" id="KW-1185">Reference proteome</keyword>
<evidence type="ECO:0008006" key="14">
    <source>
        <dbReference type="Google" id="ProtNLM"/>
    </source>
</evidence>
<dbReference type="InterPro" id="IPR023395">
    <property type="entry name" value="MCP_dom_sf"/>
</dbReference>
<evidence type="ECO:0000256" key="7">
    <source>
        <dbReference type="ARBA" id="ARBA00023128"/>
    </source>
</evidence>
<keyword evidence="8 9" id="KW-0472">Membrane</keyword>
<keyword evidence="5" id="KW-0677">Repeat</keyword>
<evidence type="ECO:0000313" key="13">
    <source>
        <dbReference type="Proteomes" id="UP001150925"/>
    </source>
</evidence>
<keyword evidence="3 10" id="KW-0813">Transport</keyword>
<dbReference type="GO" id="GO:0022857">
    <property type="term" value="F:transmembrane transporter activity"/>
    <property type="evidence" value="ECO:0007669"/>
    <property type="project" value="TreeGrafter"/>
</dbReference>
<feature type="non-terminal residue" evidence="12">
    <location>
        <position position="1"/>
    </location>
</feature>
<evidence type="ECO:0000256" key="9">
    <source>
        <dbReference type="PROSITE-ProRule" id="PRU00282"/>
    </source>
</evidence>
<dbReference type="SUPFAM" id="SSF103506">
    <property type="entry name" value="Mitochondrial carrier"/>
    <property type="match status" value="2"/>
</dbReference>
<evidence type="ECO:0000313" key="12">
    <source>
        <dbReference type="EMBL" id="KAJ1960027.1"/>
    </source>
</evidence>
<sequence>LFRPLRVDYWSIVRSLAHTSTLGPTPTSTSTTLSTATATSGNYSRSRFRASFHATSIGLLSHVIRKNGFDFLPRYIFPPLFANSFIGTVLFTTYAYYLPRFRDWSSTTIPDFQNLGPATPTNIVQTEVAVNQQSVPTPTRTSPVLATQLYAHQALMAGALAGGVAGFTQAWVATPFDNLTARFQTADLISGKYPSMMHFVRSSVRSTGIWSLWKGAGFTVTKDTLGFAFFFGTFEGTKQWLYNWALDTFYPMTEPSPSTMRTISQVGLPSRPTSTAITTWDENSPLPEKPHPLIRPSCVLAAGAIAALGYQLIEYPVSQFNQVLRSDLAHLEQHRHPSYRVYRLAWRHCQRLVQSETFGGSYRRLFYSGFAVNSLKALPATALGFLCFELVRNVLEDNSDPSWGRNW</sequence>